<dbReference type="RefSeq" id="WP_219201135.1">
    <property type="nucleotide sequence ID" value="NZ_JAHWQX010000002.1"/>
</dbReference>
<dbReference type="PANTHER" id="PTHR43498">
    <property type="entry name" value="FERREDOXIN:COB-COM HETERODISULFIDE REDUCTASE SUBUNIT A"/>
    <property type="match status" value="1"/>
</dbReference>
<organism evidence="5 6">
    <name type="scientific">Pseudohoeflea coraliihabitans</name>
    <dbReference type="NCBI Taxonomy" id="2860393"/>
    <lineage>
        <taxon>Bacteria</taxon>
        <taxon>Pseudomonadati</taxon>
        <taxon>Pseudomonadota</taxon>
        <taxon>Alphaproteobacteria</taxon>
        <taxon>Hyphomicrobiales</taxon>
        <taxon>Rhizobiaceae</taxon>
        <taxon>Pseudohoeflea</taxon>
    </lineage>
</organism>
<gene>
    <name evidence="5" type="ORF">KY465_07935</name>
</gene>
<protein>
    <submittedName>
        <fullName evidence="5">FAD-dependent oxidoreductase</fullName>
    </submittedName>
</protein>
<keyword evidence="2" id="KW-0560">Oxidoreductase</keyword>
<keyword evidence="6" id="KW-1185">Reference proteome</keyword>
<name>A0ABS6WML1_9HYPH</name>
<accession>A0ABS6WML1</accession>
<evidence type="ECO:0000256" key="1">
    <source>
        <dbReference type="ARBA" id="ARBA00022723"/>
    </source>
</evidence>
<dbReference type="InterPro" id="IPR039650">
    <property type="entry name" value="HdrA-like"/>
</dbReference>
<evidence type="ECO:0000256" key="2">
    <source>
        <dbReference type="ARBA" id="ARBA00023002"/>
    </source>
</evidence>
<keyword evidence="3" id="KW-0408">Iron</keyword>
<dbReference type="Proteomes" id="UP001430804">
    <property type="component" value="Unassembled WGS sequence"/>
</dbReference>
<evidence type="ECO:0000313" key="5">
    <source>
        <dbReference type="EMBL" id="MBW3097206.1"/>
    </source>
</evidence>
<evidence type="ECO:0000256" key="4">
    <source>
        <dbReference type="ARBA" id="ARBA00023014"/>
    </source>
</evidence>
<keyword evidence="4" id="KW-0411">Iron-sulfur</keyword>
<dbReference type="Pfam" id="PF12831">
    <property type="entry name" value="FAD_oxidored"/>
    <property type="match status" value="1"/>
</dbReference>
<keyword evidence="1" id="KW-0479">Metal-binding</keyword>
<evidence type="ECO:0000313" key="6">
    <source>
        <dbReference type="Proteomes" id="UP001430804"/>
    </source>
</evidence>
<dbReference type="EMBL" id="JAHWQX010000002">
    <property type="protein sequence ID" value="MBW3097206.1"/>
    <property type="molecule type" value="Genomic_DNA"/>
</dbReference>
<dbReference type="PANTHER" id="PTHR43498:SF1">
    <property type="entry name" value="COB--COM HETERODISULFIDE REDUCTASE IRON-SULFUR SUBUNIT A"/>
    <property type="match status" value="1"/>
</dbReference>
<evidence type="ECO:0000256" key="3">
    <source>
        <dbReference type="ARBA" id="ARBA00023004"/>
    </source>
</evidence>
<comment type="caution">
    <text evidence="5">The sequence shown here is derived from an EMBL/GenBank/DDBJ whole genome shotgun (WGS) entry which is preliminary data.</text>
</comment>
<sequence length="448" mass="47794">MTIQHSEVSHSTDVLVAGGGMAGIAAAVAAARTGAEVTLVERGGTLGGVATAGLMCSFMGVDRSIIGGIMWEFLDRLKAVGGSIEGLYTPFDPELFKTVALEMVSEAGVRLLLHSWVLDSVVENQRIEGVRFVTKSGIKTISAKVVVDCTGDGDVAASAGAAFESRRPDGNAGQPMTLMFRMGNVDTKQLIEYYKANPDEFYQEPMKCLLEEDRDPPLFVFAGFFSLIKKAKESGGLYLARESMGLQALPNTGQILVNATRVQGLDAVDAGDLTKAEVDARKQAASVVRFMKDNLPGFADAHLIDTAASIGVRESRRIIGRYMLTKEDILAERRFESAVARNFFPMDNHGPAENPNSHSWTVLQPGGFYEIPYSCLVPQDLDGMLLGGRCISASHEAHASTRSMPCCVATGQAAGTAAALSARGNAISPAELDIEQLRTTLAAQNVVL</sequence>
<reference evidence="5" key="1">
    <citation type="submission" date="2021-07" db="EMBL/GenBank/DDBJ databases">
        <title>Pseudohoeflea marina sp. nov. a polyhydroxyalcanoate-producing bacterium.</title>
        <authorList>
            <person name="Zheng W."/>
            <person name="Yu S."/>
            <person name="Huang Y."/>
        </authorList>
    </citation>
    <scope>NUCLEOTIDE SEQUENCE</scope>
    <source>
        <strain evidence="5">DP4N28-3</strain>
    </source>
</reference>
<proteinExistence type="predicted"/>